<evidence type="ECO:0000256" key="1">
    <source>
        <dbReference type="SAM" id="MobiDB-lite"/>
    </source>
</evidence>
<gene>
    <name evidence="2" type="ORF">DTU56_09535</name>
</gene>
<sequence length="424" mass="46103">MNFMQQRAARESIADDIILVDAVDLPQDSVEGILSDVQSDTKQIDSLDADGQLMAEDGDETEATLGVLDEAQAAADGETPEDGSDPMEVEDDMSEDAAEAVEVAQESIRRRWFPHKASVAQESFGARHRRTAVRESLWDTIKQFLRNAVEWIKAQFRKLKDRWLKFSNKGKSIQKKSKAFDAAIRKLGTKKKDEISGGFIKQLSVGKSFKGADTAFLNGELSKVIGFQAFQAGVLDGISAIVEKAAAGTVTAAQVRGAMEESSKDAEKEVGGHGENSIIGGKFIKVEASESDAEMATISLIDDEAEAESEVPTPAIPQMNNVNTFFNKLGIEIEKRVKAYHANEQKAEKYRSGIEKVLRKVDNIKVGEDKELEEAVRQLRVAVNGANSMVSFTERVAAHVLVSLTAGVNGYLAAGIAAYDKSKS</sequence>
<accession>A0A5U8XM17</accession>
<organism evidence="2">
    <name type="scientific">Salmonella muenchen</name>
    <dbReference type="NCBI Taxonomy" id="596"/>
    <lineage>
        <taxon>Bacteria</taxon>
        <taxon>Pseudomonadati</taxon>
        <taxon>Pseudomonadota</taxon>
        <taxon>Gammaproteobacteria</taxon>
        <taxon>Enterobacterales</taxon>
        <taxon>Enterobacteriaceae</taxon>
        <taxon>Salmonella</taxon>
    </lineage>
</organism>
<protein>
    <submittedName>
        <fullName evidence="2">Uncharacterized protein</fullName>
    </submittedName>
</protein>
<feature type="compositionally biased region" description="Acidic residues" evidence="1">
    <location>
        <begin position="78"/>
        <end position="91"/>
    </location>
</feature>
<comment type="caution">
    <text evidence="2">The sequence shown here is derived from an EMBL/GenBank/DDBJ whole genome shotgun (WGS) entry which is preliminary data.</text>
</comment>
<name>A0A5U8XM17_SALMU</name>
<dbReference type="AlphaFoldDB" id="A0A5U8XM17"/>
<evidence type="ECO:0000313" key="2">
    <source>
        <dbReference type="EMBL" id="EBS0563360.1"/>
    </source>
</evidence>
<proteinExistence type="predicted"/>
<dbReference type="EMBL" id="AAGUDP010000006">
    <property type="protein sequence ID" value="EBS0563360.1"/>
    <property type="molecule type" value="Genomic_DNA"/>
</dbReference>
<feature type="region of interest" description="Disordered" evidence="1">
    <location>
        <begin position="72"/>
        <end position="91"/>
    </location>
</feature>
<dbReference type="Pfam" id="PF12699">
    <property type="entry name" value="phiKZ_IP"/>
    <property type="match status" value="1"/>
</dbReference>
<reference evidence="2" key="1">
    <citation type="submission" date="2018-07" db="EMBL/GenBank/DDBJ databases">
        <authorList>
            <person name="Ashton P.M."/>
            <person name="Dallman T."/>
            <person name="Nair S."/>
            <person name="De Pinna E."/>
            <person name="Peters T."/>
            <person name="Grant K."/>
        </authorList>
    </citation>
    <scope>NUCLEOTIDE SEQUENCE</scope>
    <source>
        <strain evidence="2">142535</strain>
    </source>
</reference>
<dbReference type="InterPro" id="IPR024413">
    <property type="entry name" value="Phage_phiKZ_Orf92_int-head"/>
</dbReference>